<evidence type="ECO:0000313" key="2">
    <source>
        <dbReference type="Proteomes" id="UP000237271"/>
    </source>
</evidence>
<dbReference type="AlphaFoldDB" id="A0A2P4XTJ8"/>
<protein>
    <submittedName>
        <fullName evidence="1">Uncharacterized protein</fullName>
    </submittedName>
</protein>
<proteinExistence type="predicted"/>
<gene>
    <name evidence="1" type="ORF">PHPALM_14872</name>
</gene>
<sequence>MTLDTLTRAQAEVSHIRLKNSLAQTSQTFREHFHSEQELFRTIAPLDVEDIVRLERLNQCCKRVRIWRRQVTNPLLQYKLQQNVGAKGGPGGVSGSMIASKKPERRMHASLLMSLIVDMYEQRIFSEVEGFQESFPEFVVRFLSQRSSNRRLAVDQLHSTVSTVLHTASNHARVRVFGSLCGIDDKFNPPEKIKVFLHILENLYRSKVAASIGASGANTARIEEAAAAIPLADVVFHNVGITQNVAQQVISDLFQDNFFWNFRFWIAPCRELHLDCSWPSGVCEELQERALTLATASRNTLLNTNRKIDGDAFLELLLEAWTDRAKQLHALLESATDLEENASSELLRSRQVMQDSRMQHRPISNEERQFFDQLIDEYWNAPVSWSSAKVQGRIAALEYRRPLTQLQQLYAIYVAELPPSRRLWEWSNWHWETEWEWGALVVIDQ</sequence>
<comment type="caution">
    <text evidence="1">The sequence shown here is derived from an EMBL/GenBank/DDBJ whole genome shotgun (WGS) entry which is preliminary data.</text>
</comment>
<dbReference type="Proteomes" id="UP000237271">
    <property type="component" value="Unassembled WGS sequence"/>
</dbReference>
<organism evidence="1 2">
    <name type="scientific">Phytophthora palmivora</name>
    <dbReference type="NCBI Taxonomy" id="4796"/>
    <lineage>
        <taxon>Eukaryota</taxon>
        <taxon>Sar</taxon>
        <taxon>Stramenopiles</taxon>
        <taxon>Oomycota</taxon>
        <taxon>Peronosporomycetes</taxon>
        <taxon>Peronosporales</taxon>
        <taxon>Peronosporaceae</taxon>
        <taxon>Phytophthora</taxon>
    </lineage>
</organism>
<name>A0A2P4XTJ8_9STRA</name>
<dbReference type="OrthoDB" id="120976at2759"/>
<keyword evidence="2" id="KW-1185">Reference proteome</keyword>
<accession>A0A2P4XTJ8</accession>
<evidence type="ECO:0000313" key="1">
    <source>
        <dbReference type="EMBL" id="POM68905.1"/>
    </source>
</evidence>
<dbReference type="EMBL" id="NCKW01008005">
    <property type="protein sequence ID" value="POM68905.1"/>
    <property type="molecule type" value="Genomic_DNA"/>
</dbReference>
<reference evidence="1 2" key="1">
    <citation type="journal article" date="2017" name="Genome Biol. Evol.">
        <title>Phytophthora megakarya and P. palmivora, closely related causal agents of cacao black pod rot, underwent increases in genome sizes and gene numbers by different mechanisms.</title>
        <authorList>
            <person name="Ali S.S."/>
            <person name="Shao J."/>
            <person name="Lary D.J."/>
            <person name="Kronmiller B."/>
            <person name="Shen D."/>
            <person name="Strem M.D."/>
            <person name="Amoako-Attah I."/>
            <person name="Akrofi A.Y."/>
            <person name="Begoude B.A."/>
            <person name="Ten Hoopen G.M."/>
            <person name="Coulibaly K."/>
            <person name="Kebe B.I."/>
            <person name="Melnick R.L."/>
            <person name="Guiltinan M.J."/>
            <person name="Tyler B.M."/>
            <person name="Meinhardt L.W."/>
            <person name="Bailey B.A."/>
        </authorList>
    </citation>
    <scope>NUCLEOTIDE SEQUENCE [LARGE SCALE GENOMIC DNA]</scope>
    <source>
        <strain evidence="2">sbr112.9</strain>
    </source>
</reference>